<dbReference type="KEGG" id="cinf:CINF_0635"/>
<evidence type="ECO:0000313" key="3">
    <source>
        <dbReference type="EMBL" id="QLI05157.1"/>
    </source>
</evidence>
<protein>
    <submittedName>
        <fullName evidence="3">Single-stranded DNA-binding protein</fullName>
    </submittedName>
</protein>
<dbReference type="InterPro" id="IPR012340">
    <property type="entry name" value="NA-bd_OB-fold"/>
</dbReference>
<accession>A0A7H9CG60</accession>
<evidence type="ECO:0000256" key="2">
    <source>
        <dbReference type="PROSITE-ProRule" id="PRU00252"/>
    </source>
</evidence>
<name>A0A7H9CG60_9BACT</name>
<organism evidence="3 4">
    <name type="scientific">Candidatus Campylobacter infans</name>
    <dbReference type="NCBI Taxonomy" id="2561898"/>
    <lineage>
        <taxon>Bacteria</taxon>
        <taxon>Pseudomonadati</taxon>
        <taxon>Campylobacterota</taxon>
        <taxon>Epsilonproteobacteria</taxon>
        <taxon>Campylobacterales</taxon>
        <taxon>Campylobacteraceae</taxon>
        <taxon>Campylobacter</taxon>
    </lineage>
</organism>
<keyword evidence="1 2" id="KW-0238">DNA-binding</keyword>
<dbReference type="Gene3D" id="2.40.50.140">
    <property type="entry name" value="Nucleic acid-binding proteins"/>
    <property type="match status" value="1"/>
</dbReference>
<dbReference type="PROSITE" id="PS50935">
    <property type="entry name" value="SSB"/>
    <property type="match status" value="1"/>
</dbReference>
<reference evidence="3 4" key="1">
    <citation type="submission" date="2020-02" db="EMBL/GenBank/DDBJ databases">
        <title>Complete genome sequence of the novel Campylobacter species Candidatus Campylobacter infans.</title>
        <authorList>
            <person name="Duim B."/>
            <person name="Zomer A."/>
            <person name="van der Graaf L."/>
            <person name="Wagenaar J."/>
        </authorList>
    </citation>
    <scope>NUCLEOTIDE SEQUENCE [LARGE SCALE GENOMIC DNA]</scope>
    <source>
        <strain evidence="3 4">19S00001</strain>
    </source>
</reference>
<evidence type="ECO:0000256" key="1">
    <source>
        <dbReference type="ARBA" id="ARBA00023125"/>
    </source>
</evidence>
<dbReference type="Proteomes" id="UP000509414">
    <property type="component" value="Chromosome"/>
</dbReference>
<dbReference type="EMBL" id="CP049075">
    <property type="protein sequence ID" value="QLI05157.1"/>
    <property type="molecule type" value="Genomic_DNA"/>
</dbReference>
<dbReference type="Pfam" id="PF00436">
    <property type="entry name" value="SSB"/>
    <property type="match status" value="1"/>
</dbReference>
<proteinExistence type="predicted"/>
<dbReference type="RefSeq" id="WP_179975724.1">
    <property type="nucleotide sequence ID" value="NZ_CP049075.1"/>
</dbReference>
<dbReference type="GO" id="GO:0003697">
    <property type="term" value="F:single-stranded DNA binding"/>
    <property type="evidence" value="ECO:0007669"/>
    <property type="project" value="InterPro"/>
</dbReference>
<dbReference type="AlphaFoldDB" id="A0A7H9CG60"/>
<gene>
    <name evidence="3" type="ORF">CINF_0635</name>
</gene>
<sequence>MNIKELTNEQSKWHKQVKRKKHLTIFIECGLRDRLAEIVNQYLQKGDKISLIGELCHSVWQDESTGQMRSKYYIKLNELDLPARKSERK</sequence>
<keyword evidence="4" id="KW-1185">Reference proteome</keyword>
<evidence type="ECO:0000313" key="4">
    <source>
        <dbReference type="Proteomes" id="UP000509414"/>
    </source>
</evidence>
<dbReference type="SUPFAM" id="SSF50249">
    <property type="entry name" value="Nucleic acid-binding proteins"/>
    <property type="match status" value="1"/>
</dbReference>
<dbReference type="InterPro" id="IPR000424">
    <property type="entry name" value="Primosome_PriB/ssb"/>
</dbReference>